<proteinExistence type="predicted"/>
<evidence type="ECO:0000313" key="6">
    <source>
        <dbReference type="EMBL" id="CAG9840968.1"/>
    </source>
</evidence>
<dbReference type="Pfam" id="PF02892">
    <property type="entry name" value="zf-BED"/>
    <property type="match status" value="1"/>
</dbReference>
<dbReference type="SMART" id="SM00614">
    <property type="entry name" value="ZnF_BED"/>
    <property type="match status" value="1"/>
</dbReference>
<dbReference type="EMBL" id="OU898284">
    <property type="protein sequence ID" value="CAG9840968.1"/>
    <property type="molecule type" value="Genomic_DNA"/>
</dbReference>
<evidence type="ECO:0000259" key="5">
    <source>
        <dbReference type="PROSITE" id="PS50808"/>
    </source>
</evidence>
<dbReference type="GO" id="GO:0003677">
    <property type="term" value="F:DNA binding"/>
    <property type="evidence" value="ECO:0007669"/>
    <property type="project" value="InterPro"/>
</dbReference>
<dbReference type="Proteomes" id="UP001153709">
    <property type="component" value="Chromosome 9"/>
</dbReference>
<evidence type="ECO:0000256" key="1">
    <source>
        <dbReference type="ARBA" id="ARBA00022723"/>
    </source>
</evidence>
<sequence length="113" mass="12652">MAPKRSDIWFHIEILNEKCNAKCLYCKQILSTKNGLMGNLNRHMKTKHSTTSISRKRVTGVTVSLGQTQIQETSISNRDYNLSSTSTGADTMSGVSVYSEDNIEPNLKKLKTK</sequence>
<protein>
    <recommendedName>
        <fullName evidence="5">BED-type domain-containing protein</fullName>
    </recommendedName>
</protein>
<dbReference type="InterPro" id="IPR003656">
    <property type="entry name" value="Znf_BED"/>
</dbReference>
<name>A0A9N9TD09_DIABA</name>
<keyword evidence="3" id="KW-0862">Zinc</keyword>
<evidence type="ECO:0000256" key="4">
    <source>
        <dbReference type="PROSITE-ProRule" id="PRU00027"/>
    </source>
</evidence>
<organism evidence="6 7">
    <name type="scientific">Diabrotica balteata</name>
    <name type="common">Banded cucumber beetle</name>
    <dbReference type="NCBI Taxonomy" id="107213"/>
    <lineage>
        <taxon>Eukaryota</taxon>
        <taxon>Metazoa</taxon>
        <taxon>Ecdysozoa</taxon>
        <taxon>Arthropoda</taxon>
        <taxon>Hexapoda</taxon>
        <taxon>Insecta</taxon>
        <taxon>Pterygota</taxon>
        <taxon>Neoptera</taxon>
        <taxon>Endopterygota</taxon>
        <taxon>Coleoptera</taxon>
        <taxon>Polyphaga</taxon>
        <taxon>Cucujiformia</taxon>
        <taxon>Chrysomeloidea</taxon>
        <taxon>Chrysomelidae</taxon>
        <taxon>Galerucinae</taxon>
        <taxon>Diabroticina</taxon>
        <taxon>Diabroticites</taxon>
        <taxon>Diabrotica</taxon>
    </lineage>
</organism>
<evidence type="ECO:0000313" key="7">
    <source>
        <dbReference type="Proteomes" id="UP001153709"/>
    </source>
</evidence>
<dbReference type="PROSITE" id="PS50808">
    <property type="entry name" value="ZF_BED"/>
    <property type="match status" value="1"/>
</dbReference>
<keyword evidence="2 4" id="KW-0863">Zinc-finger</keyword>
<gene>
    <name evidence="6" type="ORF">DIABBA_LOCUS13574</name>
</gene>
<dbReference type="GO" id="GO:0008270">
    <property type="term" value="F:zinc ion binding"/>
    <property type="evidence" value="ECO:0007669"/>
    <property type="project" value="UniProtKB-KW"/>
</dbReference>
<keyword evidence="7" id="KW-1185">Reference proteome</keyword>
<dbReference type="InterPro" id="IPR036236">
    <property type="entry name" value="Znf_C2H2_sf"/>
</dbReference>
<dbReference type="AlphaFoldDB" id="A0A9N9TD09"/>
<feature type="domain" description="BED-type" evidence="5">
    <location>
        <begin position="3"/>
        <end position="48"/>
    </location>
</feature>
<reference evidence="6" key="1">
    <citation type="submission" date="2022-01" db="EMBL/GenBank/DDBJ databases">
        <authorList>
            <person name="King R."/>
        </authorList>
    </citation>
    <scope>NUCLEOTIDE SEQUENCE</scope>
</reference>
<evidence type="ECO:0000256" key="3">
    <source>
        <dbReference type="ARBA" id="ARBA00022833"/>
    </source>
</evidence>
<evidence type="ECO:0000256" key="2">
    <source>
        <dbReference type="ARBA" id="ARBA00022771"/>
    </source>
</evidence>
<keyword evidence="1" id="KW-0479">Metal-binding</keyword>
<dbReference type="OrthoDB" id="1607513at2759"/>
<dbReference type="SUPFAM" id="SSF57667">
    <property type="entry name" value="beta-beta-alpha zinc fingers"/>
    <property type="match status" value="1"/>
</dbReference>
<accession>A0A9N9TD09</accession>